<dbReference type="EMBL" id="VSWD01000004">
    <property type="protein sequence ID" value="KAK3105426.1"/>
    <property type="molecule type" value="Genomic_DNA"/>
</dbReference>
<evidence type="ECO:0000256" key="3">
    <source>
        <dbReference type="ARBA" id="ARBA00023043"/>
    </source>
</evidence>
<dbReference type="InterPro" id="IPR005559">
    <property type="entry name" value="CG-1_dom"/>
</dbReference>
<evidence type="ECO:0000256" key="5">
    <source>
        <dbReference type="ARBA" id="ARBA00023163"/>
    </source>
</evidence>
<evidence type="ECO:0000256" key="8">
    <source>
        <dbReference type="SAM" id="MobiDB-lite"/>
    </source>
</evidence>
<feature type="region of interest" description="Disordered" evidence="8">
    <location>
        <begin position="355"/>
        <end position="376"/>
    </location>
</feature>
<feature type="domain" description="CG-1" evidence="9">
    <location>
        <begin position="1"/>
        <end position="84"/>
    </location>
</feature>
<dbReference type="GO" id="GO:0006357">
    <property type="term" value="P:regulation of transcription by RNA polymerase II"/>
    <property type="evidence" value="ECO:0007669"/>
    <property type="project" value="TreeGrafter"/>
</dbReference>
<gene>
    <name evidence="10" type="ORF">FSP39_025027</name>
</gene>
<keyword evidence="4" id="KW-0010">Activator</keyword>
<comment type="subcellular location">
    <subcellularLocation>
        <location evidence="1">Nucleus</location>
    </subcellularLocation>
</comment>
<name>A0AA89C8H8_PINIB</name>
<evidence type="ECO:0000256" key="7">
    <source>
        <dbReference type="ARBA" id="ARBA00029480"/>
    </source>
</evidence>
<comment type="similarity">
    <text evidence="2">Belongs to the CAMTA family.</text>
</comment>
<keyword evidence="11" id="KW-1185">Reference proteome</keyword>
<dbReference type="CDD" id="cd00102">
    <property type="entry name" value="IPT"/>
    <property type="match status" value="1"/>
</dbReference>
<protein>
    <recommendedName>
        <fullName evidence="9">CG-1 domain-containing protein</fullName>
    </recommendedName>
</protein>
<evidence type="ECO:0000259" key="9">
    <source>
        <dbReference type="PROSITE" id="PS51437"/>
    </source>
</evidence>
<evidence type="ECO:0000256" key="6">
    <source>
        <dbReference type="ARBA" id="ARBA00023242"/>
    </source>
</evidence>
<dbReference type="Gene3D" id="2.60.40.10">
    <property type="entry name" value="Immunoglobulins"/>
    <property type="match status" value="1"/>
</dbReference>
<dbReference type="GO" id="GO:0003690">
    <property type="term" value="F:double-stranded DNA binding"/>
    <property type="evidence" value="ECO:0007669"/>
    <property type="project" value="TreeGrafter"/>
</dbReference>
<dbReference type="PROSITE" id="PS51437">
    <property type="entry name" value="CG_1"/>
    <property type="match status" value="1"/>
</dbReference>
<organism evidence="10 11">
    <name type="scientific">Pinctada imbricata</name>
    <name type="common">Atlantic pearl-oyster</name>
    <name type="synonym">Pinctada martensii</name>
    <dbReference type="NCBI Taxonomy" id="66713"/>
    <lineage>
        <taxon>Eukaryota</taxon>
        <taxon>Metazoa</taxon>
        <taxon>Spiralia</taxon>
        <taxon>Lophotrochozoa</taxon>
        <taxon>Mollusca</taxon>
        <taxon>Bivalvia</taxon>
        <taxon>Autobranchia</taxon>
        <taxon>Pteriomorphia</taxon>
        <taxon>Pterioida</taxon>
        <taxon>Pterioidea</taxon>
        <taxon>Pteriidae</taxon>
        <taxon>Pinctada</taxon>
    </lineage>
</organism>
<evidence type="ECO:0000256" key="1">
    <source>
        <dbReference type="ARBA" id="ARBA00004123"/>
    </source>
</evidence>
<evidence type="ECO:0000256" key="4">
    <source>
        <dbReference type="ARBA" id="ARBA00023159"/>
    </source>
</evidence>
<comment type="caution">
    <text evidence="10">The sequence shown here is derived from an EMBL/GenBank/DDBJ whole genome shotgun (WGS) entry which is preliminary data.</text>
</comment>
<dbReference type="AlphaFoldDB" id="A0AA89C8H8"/>
<keyword evidence="5" id="KW-0804">Transcription</keyword>
<evidence type="ECO:0000256" key="2">
    <source>
        <dbReference type="ARBA" id="ARBA00008267"/>
    </source>
</evidence>
<keyword evidence="3" id="KW-0040">ANK repeat</keyword>
<sequence length="725" mass="81099">MLLYSRNKARYRKDGYCWKKRKDGKNIREDHMKLKVQGLENPDIVLVHYLNVPYPDNTKVKIPMMPSCTLEKKEWTKEDLVDQLKPMFSTGRTDEESEQMIEETVEALVRHLIEYHENSKRIEKDRLDQKKLQDSMIHSNVHHPETREATYPKQSNLTHTTSCINQQIASFTSELQQKSNLERKNEGNSGYIVHHKASDHDMKNDLDLNSQSVNMSQVPYILSVNGHLNVPSANYVVVNGQGGVVTPSASLSNLHHAIDSVPPNVVISQGSLNSHCSSQFVHNLSSHVQTKVENSGERSPTVSVPEKCSNCNFPVQFTSQCRSGNVPNVLKDGKGNMVPHLSTVTVEDVQNVIQSHNSKEKSGEDQNGSTIDQLNGSLGSSDFDNLDLELPDIDKLCSFLGTPLDTSPSSHTTVASSTCTLNHVSCLETQCQGHTHDITQGQGHNHDYGDGGQVHDEHLHGGHDEGQDHTMLHSGTKNKVDIVDICPEWSYTEGGSKLLVVGPWFNLTSQYTCVIAGNPVPTTCIQPGVLRCYTPAHSEGFASLEVTCDGHVISSPVHIEYKVKQTSGKYCQWFNLPGKDIIILISCDGHVISSPVHIEFKVKQTCGKYCHWFNLPEKELRMLLIDRLNYLEERLAQSHYRDGPIPSLKQAANNLVVSDDLEGKLLWYIKMFSAGTWSDLDTFPVSNKYEMTLLHLSAALGYNRLIQAVINWRLVILKSTLCAHK</sequence>
<evidence type="ECO:0000313" key="11">
    <source>
        <dbReference type="Proteomes" id="UP001186944"/>
    </source>
</evidence>
<dbReference type="InterPro" id="IPR014756">
    <property type="entry name" value="Ig_E-set"/>
</dbReference>
<dbReference type="SMART" id="SM01076">
    <property type="entry name" value="CG-1"/>
    <property type="match status" value="1"/>
</dbReference>
<evidence type="ECO:0000313" key="10">
    <source>
        <dbReference type="EMBL" id="KAK3105426.1"/>
    </source>
</evidence>
<feature type="compositionally biased region" description="Polar residues" evidence="8">
    <location>
        <begin position="365"/>
        <end position="376"/>
    </location>
</feature>
<proteinExistence type="inferred from homology"/>
<keyword evidence="6" id="KW-0539">Nucleus</keyword>
<dbReference type="Pfam" id="PF01833">
    <property type="entry name" value="TIG"/>
    <property type="match status" value="1"/>
</dbReference>
<reference evidence="10" key="1">
    <citation type="submission" date="2019-08" db="EMBL/GenBank/DDBJ databases">
        <title>The improved chromosome-level genome for the pearl oyster Pinctada fucata martensii using PacBio sequencing and Hi-C.</title>
        <authorList>
            <person name="Zheng Z."/>
        </authorList>
    </citation>
    <scope>NUCLEOTIDE SEQUENCE</scope>
    <source>
        <strain evidence="10">ZZ-2019</strain>
        <tissue evidence="10">Adductor muscle</tissue>
    </source>
</reference>
<dbReference type="PANTHER" id="PTHR23335">
    <property type="entry name" value="CALMODULIN-BINDING TRANSCRIPTION ACTIVATOR CAMTA"/>
    <property type="match status" value="1"/>
</dbReference>
<dbReference type="GO" id="GO:0005634">
    <property type="term" value="C:nucleus"/>
    <property type="evidence" value="ECO:0007669"/>
    <property type="project" value="UniProtKB-SubCell"/>
</dbReference>
<dbReference type="Pfam" id="PF03859">
    <property type="entry name" value="CG-1"/>
    <property type="match status" value="1"/>
</dbReference>
<dbReference type="GO" id="GO:0003712">
    <property type="term" value="F:transcription coregulator activity"/>
    <property type="evidence" value="ECO:0007669"/>
    <property type="project" value="TreeGrafter"/>
</dbReference>
<dbReference type="InterPro" id="IPR013783">
    <property type="entry name" value="Ig-like_fold"/>
</dbReference>
<comment type="subunit">
    <text evidence="7">May interact with calmodulin.</text>
</comment>
<dbReference type="InterPro" id="IPR002909">
    <property type="entry name" value="IPT_dom"/>
</dbReference>
<dbReference type="SUPFAM" id="SSF81296">
    <property type="entry name" value="E set domains"/>
    <property type="match status" value="1"/>
</dbReference>
<dbReference type="Proteomes" id="UP001186944">
    <property type="component" value="Unassembled WGS sequence"/>
</dbReference>
<accession>A0AA89C8H8</accession>
<dbReference type="PANTHER" id="PTHR23335:SF1">
    <property type="entry name" value="CALMODULIN-BINDING TRANSCRIPTION ACTIVATOR, ISOFORM F"/>
    <property type="match status" value="1"/>
</dbReference>